<organism evidence="2 3">
    <name type="scientific">Solanum tuberosum</name>
    <name type="common">Potato</name>
    <dbReference type="NCBI Taxonomy" id="4113"/>
    <lineage>
        <taxon>Eukaryota</taxon>
        <taxon>Viridiplantae</taxon>
        <taxon>Streptophyta</taxon>
        <taxon>Embryophyta</taxon>
        <taxon>Tracheophyta</taxon>
        <taxon>Spermatophyta</taxon>
        <taxon>Magnoliopsida</taxon>
        <taxon>eudicotyledons</taxon>
        <taxon>Gunneridae</taxon>
        <taxon>Pentapetalae</taxon>
        <taxon>asterids</taxon>
        <taxon>lamiids</taxon>
        <taxon>Solanales</taxon>
        <taxon>Solanaceae</taxon>
        <taxon>Solanoideae</taxon>
        <taxon>Solaneae</taxon>
        <taxon>Solanum</taxon>
    </lineage>
</organism>
<sequence length="90" mass="10462">MLSYNSQRVFIVFKDLYCSGSFGIVSRDRRSTRRSALWAQHTGTKGEDKTIWQFAEWVRQFSDLHFFVLLAAFVPFLLSSIHAFPKTPNT</sequence>
<dbReference type="Gramene" id="PGSC0003DMT400088115">
    <property type="protein sequence ID" value="PGSC0003DMT400088115"/>
    <property type="gene ID" value="PGSC0003DMG400037686"/>
</dbReference>
<dbReference type="AlphaFoldDB" id="M1DF99"/>
<keyword evidence="1" id="KW-0472">Membrane</keyword>
<keyword evidence="1" id="KW-1133">Transmembrane helix</keyword>
<name>M1DF99_SOLTU</name>
<dbReference type="HOGENOM" id="CLU_2459083_0_0_1"/>
<reference evidence="3" key="1">
    <citation type="journal article" date="2011" name="Nature">
        <title>Genome sequence and analysis of the tuber crop potato.</title>
        <authorList>
            <consortium name="The Potato Genome Sequencing Consortium"/>
        </authorList>
    </citation>
    <scope>NUCLEOTIDE SEQUENCE [LARGE SCALE GENOMIC DNA]</scope>
    <source>
        <strain evidence="3">cv. DM1-3 516 R44</strain>
    </source>
</reference>
<reference evidence="2" key="2">
    <citation type="submission" date="2015-06" db="UniProtKB">
        <authorList>
            <consortium name="EnsemblPlants"/>
        </authorList>
    </citation>
    <scope>IDENTIFICATION</scope>
    <source>
        <strain evidence="2">DM1-3 516 R44</strain>
    </source>
</reference>
<dbReference type="PaxDb" id="4113-PGSC0003DMT400088115"/>
<protein>
    <submittedName>
        <fullName evidence="2">Uncharacterized protein</fullName>
    </submittedName>
</protein>
<keyword evidence="1" id="KW-0812">Transmembrane</keyword>
<feature type="transmembrane region" description="Helical" evidence="1">
    <location>
        <begin position="64"/>
        <end position="84"/>
    </location>
</feature>
<dbReference type="InParanoid" id="M1DF99"/>
<evidence type="ECO:0000313" key="3">
    <source>
        <dbReference type="Proteomes" id="UP000011115"/>
    </source>
</evidence>
<evidence type="ECO:0000313" key="2">
    <source>
        <dbReference type="EnsemblPlants" id="PGSC0003DMT400088115"/>
    </source>
</evidence>
<proteinExistence type="predicted"/>
<accession>M1DF99</accession>
<dbReference type="EnsemblPlants" id="PGSC0003DMT400088115">
    <property type="protein sequence ID" value="PGSC0003DMT400088115"/>
    <property type="gene ID" value="PGSC0003DMG400037686"/>
</dbReference>
<dbReference type="Proteomes" id="UP000011115">
    <property type="component" value="Unassembled WGS sequence"/>
</dbReference>
<evidence type="ECO:0000256" key="1">
    <source>
        <dbReference type="SAM" id="Phobius"/>
    </source>
</evidence>
<keyword evidence="3" id="KW-1185">Reference proteome</keyword>